<reference evidence="7" key="1">
    <citation type="submission" date="2023-06" db="EMBL/GenBank/DDBJ databases">
        <title>Genome-scale phylogeny and comparative genomics of the fungal order Sordariales.</title>
        <authorList>
            <consortium name="Lawrence Berkeley National Laboratory"/>
            <person name="Hensen N."/>
            <person name="Bonometti L."/>
            <person name="Westerberg I."/>
            <person name="Brannstrom I.O."/>
            <person name="Guillou S."/>
            <person name="Cros-Aarteil S."/>
            <person name="Calhoun S."/>
            <person name="Haridas S."/>
            <person name="Kuo A."/>
            <person name="Mondo S."/>
            <person name="Pangilinan J."/>
            <person name="Riley R."/>
            <person name="LaButti K."/>
            <person name="Andreopoulos B."/>
            <person name="Lipzen A."/>
            <person name="Chen C."/>
            <person name="Yanf M."/>
            <person name="Daum C."/>
            <person name="Ng V."/>
            <person name="Clum A."/>
            <person name="Steindorff A."/>
            <person name="Ohm R."/>
            <person name="Martin F."/>
            <person name="Silar P."/>
            <person name="Natvig D."/>
            <person name="Lalanne C."/>
            <person name="Gautier V."/>
            <person name="Ament-velasquez S.L."/>
            <person name="Kruys A."/>
            <person name="Hutchinson M.I."/>
            <person name="Powell A.J."/>
            <person name="Barry K."/>
            <person name="Miller A.N."/>
            <person name="Grigoriev I.V."/>
            <person name="Debuchy R."/>
            <person name="Gladieux P."/>
            <person name="Thoren M.H."/>
            <person name="Johannesson H."/>
        </authorList>
    </citation>
    <scope>NUCLEOTIDE SEQUENCE</scope>
    <source>
        <strain evidence="7">SMH3187-1</strain>
    </source>
</reference>
<dbReference type="GO" id="GO:0043409">
    <property type="term" value="P:negative regulation of MAPK cascade"/>
    <property type="evidence" value="ECO:0007669"/>
    <property type="project" value="TreeGrafter"/>
</dbReference>
<accession>A0AA40KCB4</accession>
<evidence type="ECO:0000256" key="3">
    <source>
        <dbReference type="ARBA" id="ARBA00022801"/>
    </source>
</evidence>
<keyword evidence="8" id="KW-1185">Reference proteome</keyword>
<organism evidence="7 8">
    <name type="scientific">Schizothecium vesticola</name>
    <dbReference type="NCBI Taxonomy" id="314040"/>
    <lineage>
        <taxon>Eukaryota</taxon>
        <taxon>Fungi</taxon>
        <taxon>Dikarya</taxon>
        <taxon>Ascomycota</taxon>
        <taxon>Pezizomycotina</taxon>
        <taxon>Sordariomycetes</taxon>
        <taxon>Sordariomycetidae</taxon>
        <taxon>Sordariales</taxon>
        <taxon>Schizotheciaceae</taxon>
        <taxon>Schizothecium</taxon>
    </lineage>
</organism>
<dbReference type="SUPFAM" id="SSF52799">
    <property type="entry name" value="(Phosphotyrosine protein) phosphatases II"/>
    <property type="match status" value="1"/>
</dbReference>
<dbReference type="Gene3D" id="3.90.190.10">
    <property type="entry name" value="Protein tyrosine phosphatase superfamily"/>
    <property type="match status" value="1"/>
</dbReference>
<dbReference type="EC" id="3.1.3.48" evidence="2"/>
<evidence type="ECO:0000313" key="8">
    <source>
        <dbReference type="Proteomes" id="UP001172155"/>
    </source>
</evidence>
<evidence type="ECO:0000259" key="6">
    <source>
        <dbReference type="PROSITE" id="PS50056"/>
    </source>
</evidence>
<dbReference type="InterPro" id="IPR000387">
    <property type="entry name" value="Tyr_Pase_dom"/>
</dbReference>
<dbReference type="EMBL" id="JAUKUD010000001">
    <property type="protein sequence ID" value="KAK0753690.1"/>
    <property type="molecule type" value="Genomic_DNA"/>
</dbReference>
<evidence type="ECO:0000259" key="5">
    <source>
        <dbReference type="PROSITE" id="PS50054"/>
    </source>
</evidence>
<dbReference type="Pfam" id="PF00782">
    <property type="entry name" value="DSPc"/>
    <property type="match status" value="1"/>
</dbReference>
<dbReference type="PROSITE" id="PS50056">
    <property type="entry name" value="TYR_PHOSPHATASE_2"/>
    <property type="match status" value="1"/>
</dbReference>
<evidence type="ECO:0000256" key="4">
    <source>
        <dbReference type="ARBA" id="ARBA00022912"/>
    </source>
</evidence>
<evidence type="ECO:0000256" key="1">
    <source>
        <dbReference type="ARBA" id="ARBA00008601"/>
    </source>
</evidence>
<protein>
    <recommendedName>
        <fullName evidence="2">protein-tyrosine-phosphatase</fullName>
        <ecNumber evidence="2">3.1.3.48</ecNumber>
    </recommendedName>
</protein>
<keyword evidence="3" id="KW-0378">Hydrolase</keyword>
<dbReference type="AlphaFoldDB" id="A0AA40KCB4"/>
<feature type="non-terminal residue" evidence="7">
    <location>
        <position position="1"/>
    </location>
</feature>
<name>A0AA40KCB4_9PEZI</name>
<dbReference type="PANTHER" id="PTHR10159:SF519">
    <property type="entry name" value="DUAL SPECIFICITY PROTEIN PHOSPHATASE MPK3"/>
    <property type="match status" value="1"/>
</dbReference>
<dbReference type="PANTHER" id="PTHR10159">
    <property type="entry name" value="DUAL SPECIFICITY PROTEIN PHOSPHATASE"/>
    <property type="match status" value="1"/>
</dbReference>
<dbReference type="GO" id="GO:0004725">
    <property type="term" value="F:protein tyrosine phosphatase activity"/>
    <property type="evidence" value="ECO:0007669"/>
    <property type="project" value="UniProtKB-EC"/>
</dbReference>
<evidence type="ECO:0000256" key="2">
    <source>
        <dbReference type="ARBA" id="ARBA00013064"/>
    </source>
</evidence>
<keyword evidence="4" id="KW-0904">Protein phosphatase</keyword>
<dbReference type="CDD" id="cd14498">
    <property type="entry name" value="DSP"/>
    <property type="match status" value="1"/>
</dbReference>
<dbReference type="GO" id="GO:0005737">
    <property type="term" value="C:cytoplasm"/>
    <property type="evidence" value="ECO:0007669"/>
    <property type="project" value="TreeGrafter"/>
</dbReference>
<feature type="non-terminal residue" evidence="7">
    <location>
        <position position="71"/>
    </location>
</feature>
<proteinExistence type="inferred from homology"/>
<comment type="caution">
    <text evidence="7">The sequence shown here is derived from an EMBL/GenBank/DDBJ whole genome shotgun (WGS) entry which is preliminary data.</text>
</comment>
<sequence length="71" mass="8003">AIPFLQAAVEAGKRVLVHCHQGRSRSVSLVVAYLMATEHLSLDEALRAVQLARPIAQPNFSFMRQLRQFEE</sequence>
<feature type="domain" description="Tyrosine-protein phosphatase" evidence="5">
    <location>
        <begin position="1"/>
        <end position="71"/>
    </location>
</feature>
<gene>
    <name evidence="7" type="ORF">B0T18DRAFT_309950</name>
</gene>
<dbReference type="SMART" id="SM00195">
    <property type="entry name" value="DSPc"/>
    <property type="match status" value="1"/>
</dbReference>
<comment type="similarity">
    <text evidence="1">Belongs to the protein-tyrosine phosphatase family. Non-receptor class dual specificity subfamily.</text>
</comment>
<evidence type="ECO:0000313" key="7">
    <source>
        <dbReference type="EMBL" id="KAK0753690.1"/>
    </source>
</evidence>
<dbReference type="Proteomes" id="UP001172155">
    <property type="component" value="Unassembled WGS sequence"/>
</dbReference>
<dbReference type="PROSITE" id="PS50054">
    <property type="entry name" value="TYR_PHOSPHATASE_DUAL"/>
    <property type="match status" value="1"/>
</dbReference>
<feature type="domain" description="Tyrosine specific protein phosphatases" evidence="6">
    <location>
        <begin position="1"/>
        <end position="54"/>
    </location>
</feature>
<dbReference type="InterPro" id="IPR029021">
    <property type="entry name" value="Prot-tyrosine_phosphatase-like"/>
</dbReference>
<dbReference type="InterPro" id="IPR020422">
    <property type="entry name" value="TYR_PHOSPHATASE_DUAL_dom"/>
</dbReference>
<dbReference type="InterPro" id="IPR000340">
    <property type="entry name" value="Dual-sp_phosphatase_cat-dom"/>
</dbReference>